<dbReference type="Proteomes" id="UP001595443">
    <property type="component" value="Unassembled WGS sequence"/>
</dbReference>
<dbReference type="InterPro" id="IPR004446">
    <property type="entry name" value="Heptose_bisP_phosphatase"/>
</dbReference>
<dbReference type="NCBIfam" id="TIGR00213">
    <property type="entry name" value="GmhB_yaeD"/>
    <property type="match status" value="1"/>
</dbReference>
<dbReference type="EC" id="3.1.3.-" evidence="7"/>
<sequence>MTRPALFLDRDGVINVDHGYVHRWEDFEYVPGIVELIRHFNGLDWPVVVVTNQSGIARGYYSEEQMHALHAALQADLAQQGARLDAVYFCPYLKGAPVAAYDRNSPDRKPKPGMLLRAAREMGLDLAASILIGDGERDIIAAQVAGARGFLFKGVNVWDFARARVLPELT</sequence>
<evidence type="ECO:0000256" key="7">
    <source>
        <dbReference type="PIRNR" id="PIRNR004682"/>
    </source>
</evidence>
<reference evidence="9" key="1">
    <citation type="journal article" date="2019" name="Int. J. Syst. Evol. Microbiol.">
        <title>The Global Catalogue of Microorganisms (GCM) 10K type strain sequencing project: providing services to taxonomists for standard genome sequencing and annotation.</title>
        <authorList>
            <consortium name="The Broad Institute Genomics Platform"/>
            <consortium name="The Broad Institute Genome Sequencing Center for Infectious Disease"/>
            <person name="Wu L."/>
            <person name="Ma J."/>
        </authorList>
    </citation>
    <scope>NUCLEOTIDE SEQUENCE [LARGE SCALE GENOMIC DNA]</scope>
    <source>
        <strain evidence="9">KCTC 62192</strain>
    </source>
</reference>
<keyword evidence="9" id="KW-1185">Reference proteome</keyword>
<keyword evidence="5 7" id="KW-0119">Carbohydrate metabolism</keyword>
<dbReference type="SUPFAM" id="SSF56784">
    <property type="entry name" value="HAD-like"/>
    <property type="match status" value="1"/>
</dbReference>
<dbReference type="PANTHER" id="PTHR42891:SF1">
    <property type="entry name" value="D-GLYCERO-BETA-D-MANNO-HEPTOSE-1,7-BISPHOSPHATE 7-PHOSPHATASE"/>
    <property type="match status" value="1"/>
</dbReference>
<dbReference type="EMBL" id="JBHRSK010000018">
    <property type="protein sequence ID" value="MFC2970331.1"/>
    <property type="molecule type" value="Genomic_DNA"/>
</dbReference>
<keyword evidence="2 7" id="KW-0963">Cytoplasm</keyword>
<evidence type="ECO:0000256" key="5">
    <source>
        <dbReference type="ARBA" id="ARBA00023277"/>
    </source>
</evidence>
<accession>A0ABV7ANG8</accession>
<name>A0ABV7ANG8_9RHOB</name>
<dbReference type="Pfam" id="PF13242">
    <property type="entry name" value="Hydrolase_like"/>
    <property type="match status" value="1"/>
</dbReference>
<evidence type="ECO:0000256" key="4">
    <source>
        <dbReference type="ARBA" id="ARBA00022801"/>
    </source>
</evidence>
<evidence type="ECO:0000313" key="8">
    <source>
        <dbReference type="EMBL" id="MFC2970331.1"/>
    </source>
</evidence>
<keyword evidence="4 7" id="KW-0378">Hydrolase</keyword>
<keyword evidence="3" id="KW-0479">Metal-binding</keyword>
<dbReference type="PIRSF" id="PIRSF004682">
    <property type="entry name" value="GmhB"/>
    <property type="match status" value="1"/>
</dbReference>
<dbReference type="Gene3D" id="3.40.50.1000">
    <property type="entry name" value="HAD superfamily/HAD-like"/>
    <property type="match status" value="1"/>
</dbReference>
<dbReference type="RefSeq" id="WP_377835187.1">
    <property type="nucleotide sequence ID" value="NZ_JBHRSK010000018.1"/>
</dbReference>
<dbReference type="NCBIfam" id="TIGR01662">
    <property type="entry name" value="HAD-SF-IIIA"/>
    <property type="match status" value="1"/>
</dbReference>
<comment type="subcellular location">
    <subcellularLocation>
        <location evidence="1 7">Cytoplasm</location>
    </subcellularLocation>
</comment>
<dbReference type="InterPro" id="IPR036412">
    <property type="entry name" value="HAD-like_sf"/>
</dbReference>
<dbReference type="NCBIfam" id="TIGR01656">
    <property type="entry name" value="Histidinol-ppas"/>
    <property type="match status" value="1"/>
</dbReference>
<gene>
    <name evidence="8" type="ORF">ACFOES_19720</name>
</gene>
<dbReference type="InterPro" id="IPR023214">
    <property type="entry name" value="HAD_sf"/>
</dbReference>
<evidence type="ECO:0000256" key="6">
    <source>
        <dbReference type="ARBA" id="ARBA00031828"/>
    </source>
</evidence>
<comment type="caution">
    <text evidence="8">The sequence shown here is derived from an EMBL/GenBank/DDBJ whole genome shotgun (WGS) entry which is preliminary data.</text>
</comment>
<protein>
    <recommendedName>
        <fullName evidence="6 7">D,D-heptose 1,7-bisphosphate phosphatase</fullName>
        <ecNumber evidence="7">3.1.3.-</ecNumber>
    </recommendedName>
</protein>
<dbReference type="InterPro" id="IPR006543">
    <property type="entry name" value="Histidinol-phos"/>
</dbReference>
<organism evidence="8 9">
    <name type="scientific">Acidimangrovimonas pyrenivorans</name>
    <dbReference type="NCBI Taxonomy" id="2030798"/>
    <lineage>
        <taxon>Bacteria</taxon>
        <taxon>Pseudomonadati</taxon>
        <taxon>Pseudomonadota</taxon>
        <taxon>Alphaproteobacteria</taxon>
        <taxon>Rhodobacterales</taxon>
        <taxon>Paracoccaceae</taxon>
        <taxon>Acidimangrovimonas</taxon>
    </lineage>
</organism>
<evidence type="ECO:0000313" key="9">
    <source>
        <dbReference type="Proteomes" id="UP001595443"/>
    </source>
</evidence>
<proteinExistence type="inferred from homology"/>
<dbReference type="CDD" id="cd07503">
    <property type="entry name" value="HAD_HisB-N"/>
    <property type="match status" value="1"/>
</dbReference>
<evidence type="ECO:0000256" key="3">
    <source>
        <dbReference type="ARBA" id="ARBA00022723"/>
    </source>
</evidence>
<dbReference type="PANTHER" id="PTHR42891">
    <property type="entry name" value="D-GLYCERO-BETA-D-MANNO-HEPTOSE-1,7-BISPHOSPHATE 7-PHOSPHATASE"/>
    <property type="match status" value="1"/>
</dbReference>
<comment type="similarity">
    <text evidence="7">Belongs to the gmhB family.</text>
</comment>
<evidence type="ECO:0000256" key="2">
    <source>
        <dbReference type="ARBA" id="ARBA00022490"/>
    </source>
</evidence>
<dbReference type="InterPro" id="IPR006549">
    <property type="entry name" value="HAD-SF_hydro_IIIA"/>
</dbReference>
<evidence type="ECO:0000256" key="1">
    <source>
        <dbReference type="ARBA" id="ARBA00004496"/>
    </source>
</evidence>